<reference evidence="1 2" key="1">
    <citation type="submission" date="2017-12" db="EMBL/GenBank/DDBJ databases">
        <title>Comparative Functional Genomics of Dry Heat Resistant strains isolated from the Viking Spacecraft.</title>
        <authorList>
            <person name="Seuylemezian A."/>
            <person name="Cooper K."/>
            <person name="Vaishampayan P."/>
        </authorList>
    </citation>
    <scope>NUCLEOTIDE SEQUENCE [LARGE SCALE GENOMIC DNA]</scope>
    <source>
        <strain evidence="1 2">V48-19</strain>
    </source>
</reference>
<protein>
    <submittedName>
        <fullName evidence="1">Uncharacterized protein</fullName>
    </submittedName>
</protein>
<evidence type="ECO:0000313" key="2">
    <source>
        <dbReference type="Proteomes" id="UP000234803"/>
    </source>
</evidence>
<dbReference type="AlphaFoldDB" id="A0A9Q6A9K9"/>
<organism evidence="1 2">
    <name type="scientific">Bacillus halotolerans</name>
    <dbReference type="NCBI Taxonomy" id="260554"/>
    <lineage>
        <taxon>Bacteria</taxon>
        <taxon>Bacillati</taxon>
        <taxon>Bacillota</taxon>
        <taxon>Bacilli</taxon>
        <taxon>Bacillales</taxon>
        <taxon>Bacillaceae</taxon>
        <taxon>Bacillus</taxon>
    </lineage>
</organism>
<evidence type="ECO:0000313" key="1">
    <source>
        <dbReference type="EMBL" id="PLS07658.1"/>
    </source>
</evidence>
<comment type="caution">
    <text evidence="1">The sequence shown here is derived from an EMBL/GenBank/DDBJ whole genome shotgun (WGS) entry which is preliminary data.</text>
</comment>
<gene>
    <name evidence="1" type="ORF">CUU63_10220</name>
</gene>
<accession>A0A9Q6A9K9</accession>
<proteinExistence type="predicted"/>
<sequence length="85" mass="9799">MKLKPSSIFNKEYNDEATFCHDVDKLKTNLSTSALSLLLFLADFCESNSYIEYSDLLEVHPYPSKVRENLNELLENGYVIVIHNI</sequence>
<name>A0A9Q6A9K9_9BACI</name>
<dbReference type="EMBL" id="PGUV01000007">
    <property type="protein sequence ID" value="PLS07658.1"/>
    <property type="molecule type" value="Genomic_DNA"/>
</dbReference>
<dbReference type="Proteomes" id="UP000234803">
    <property type="component" value="Unassembled WGS sequence"/>
</dbReference>